<evidence type="ECO:0000256" key="1">
    <source>
        <dbReference type="SAM" id="MobiDB-lite"/>
    </source>
</evidence>
<reference evidence="2 3" key="1">
    <citation type="submission" date="2015-11" db="EMBL/GenBank/DDBJ databases">
        <title>Description and complete genome sequence of a novel strain predominating in hypersaline microbial mats and representing a new family of the Bacteriodetes phylum.</title>
        <authorList>
            <person name="Spring S."/>
            <person name="Bunk B."/>
            <person name="Sproer C."/>
            <person name="Klenk H.-P."/>
        </authorList>
    </citation>
    <scope>NUCLEOTIDE SEQUENCE [LARGE SCALE GENOMIC DNA]</scope>
    <source>
        <strain evidence="2 3">L21-Spi-D4</strain>
    </source>
</reference>
<organism evidence="2 3">
    <name type="scientific">Salinivirga cyanobacteriivorans</name>
    <dbReference type="NCBI Taxonomy" id="1307839"/>
    <lineage>
        <taxon>Bacteria</taxon>
        <taxon>Pseudomonadati</taxon>
        <taxon>Bacteroidota</taxon>
        <taxon>Bacteroidia</taxon>
        <taxon>Bacteroidales</taxon>
        <taxon>Salinivirgaceae</taxon>
        <taxon>Salinivirga</taxon>
    </lineage>
</organism>
<feature type="region of interest" description="Disordered" evidence="1">
    <location>
        <begin position="58"/>
        <end position="137"/>
    </location>
</feature>
<protein>
    <submittedName>
        <fullName evidence="2">Uncharacterized protein</fullName>
    </submittedName>
</protein>
<feature type="compositionally biased region" description="Basic and acidic residues" evidence="1">
    <location>
        <begin position="61"/>
        <end position="75"/>
    </location>
</feature>
<evidence type="ECO:0000313" key="3">
    <source>
        <dbReference type="Proteomes" id="UP000064893"/>
    </source>
</evidence>
<proteinExistence type="predicted"/>
<dbReference type="KEGG" id="blq:L21SP5_02637"/>
<dbReference type="EMBL" id="CP013118">
    <property type="protein sequence ID" value="ALO16260.1"/>
    <property type="molecule type" value="Genomic_DNA"/>
</dbReference>
<dbReference type="AlphaFoldDB" id="A0A0S2I1X6"/>
<dbReference type="STRING" id="1307839.L21SP5_02637"/>
<evidence type="ECO:0000313" key="2">
    <source>
        <dbReference type="EMBL" id="ALO16260.1"/>
    </source>
</evidence>
<dbReference type="Proteomes" id="UP000064893">
    <property type="component" value="Chromosome"/>
</dbReference>
<dbReference type="OrthoDB" id="1100725at2"/>
<keyword evidence="3" id="KW-1185">Reference proteome</keyword>
<gene>
    <name evidence="2" type="ORF">L21SP5_02637</name>
</gene>
<name>A0A0S2I1X6_9BACT</name>
<accession>A0A0S2I1X6</accession>
<sequence>MNFKSLLRYIKNDVYELTEILGDLKPGKTLTEMDIKLIHSRIRSISEEFDMLENGLTDTLPKAKEGQTEKIKETSDSEPQVSSKKTESTTKKTQPTEPAEQQEPTSYNLDIEAAPKEKPEEPDHNTDPVPEEEPTDLNEEIEEKIQDEIEYADTATESDEPKKTIADKYTGVKNSINEKIAMHFDQKDLASKLQQHPIEDLTKAIKLNDKIWFINDLFEGNADLYRDTISKLNSMDDLESALIFLENNFDFDQDKESFKSFIEFIYRRYLK</sequence>
<dbReference type="RefSeq" id="WP_057953648.1">
    <property type="nucleotide sequence ID" value="NZ_CP013118.1"/>
</dbReference>
<feature type="compositionally biased region" description="Basic and acidic residues" evidence="1">
    <location>
        <begin position="113"/>
        <end position="126"/>
    </location>
</feature>